<sequence>MLAPWTKILPHFIVVWMAKRQCERMTLSFGWLSASAYQDEIISWPIDEEPR</sequence>
<evidence type="ECO:0000313" key="1">
    <source>
        <dbReference type="EMBL" id="MBP0440640.1"/>
    </source>
</evidence>
<accession>A0A8J7UL72</accession>
<comment type="caution">
    <text evidence="1">The sequence shown here is derived from an EMBL/GenBank/DDBJ whole genome shotgun (WGS) entry which is preliminary data.</text>
</comment>
<keyword evidence="2" id="KW-1185">Reference proteome</keyword>
<dbReference type="RefSeq" id="WP_209336660.1">
    <property type="nucleotide sequence ID" value="NZ_JAGIYY010000008.1"/>
</dbReference>
<name>A0A8J7UL72_9HYPH</name>
<reference evidence="1" key="1">
    <citation type="submission" date="2021-03" db="EMBL/GenBank/DDBJ databases">
        <title>Genome sequencing and assembly of Tianweitania sediminis.</title>
        <authorList>
            <person name="Chhetri G."/>
        </authorList>
    </citation>
    <scope>NUCLEOTIDE SEQUENCE</scope>
    <source>
        <strain evidence="1">Z8</strain>
    </source>
</reference>
<organism evidence="1 2">
    <name type="scientific">Tianweitania sediminis</name>
    <dbReference type="NCBI Taxonomy" id="1502156"/>
    <lineage>
        <taxon>Bacteria</taxon>
        <taxon>Pseudomonadati</taxon>
        <taxon>Pseudomonadota</taxon>
        <taxon>Alphaproteobacteria</taxon>
        <taxon>Hyphomicrobiales</taxon>
        <taxon>Phyllobacteriaceae</taxon>
        <taxon>Tianweitania</taxon>
    </lineage>
</organism>
<dbReference type="Proteomes" id="UP000666240">
    <property type="component" value="Unassembled WGS sequence"/>
</dbReference>
<dbReference type="EMBL" id="JAGIYY010000008">
    <property type="protein sequence ID" value="MBP0440640.1"/>
    <property type="molecule type" value="Genomic_DNA"/>
</dbReference>
<protein>
    <submittedName>
        <fullName evidence="1">Uncharacterized protein</fullName>
    </submittedName>
</protein>
<gene>
    <name evidence="1" type="ORF">J5Y06_18475</name>
</gene>
<proteinExistence type="predicted"/>
<dbReference type="AlphaFoldDB" id="A0A8J7UL72"/>
<evidence type="ECO:0000313" key="2">
    <source>
        <dbReference type="Proteomes" id="UP000666240"/>
    </source>
</evidence>